<feature type="compositionally biased region" description="Basic residues" evidence="1">
    <location>
        <begin position="303"/>
        <end position="312"/>
    </location>
</feature>
<feature type="region of interest" description="Disordered" evidence="1">
    <location>
        <begin position="299"/>
        <end position="400"/>
    </location>
</feature>
<reference evidence="2 3" key="1">
    <citation type="submission" date="2024-09" db="EMBL/GenBank/DDBJ databases">
        <title>Chromosome-scale assembly of Riccia sorocarpa.</title>
        <authorList>
            <person name="Paukszto L."/>
        </authorList>
    </citation>
    <scope>NUCLEOTIDE SEQUENCE [LARGE SCALE GENOMIC DNA]</scope>
    <source>
        <strain evidence="2">LP-2024</strain>
        <tissue evidence="2">Aerial parts of the thallus</tissue>
    </source>
</reference>
<evidence type="ECO:0000256" key="1">
    <source>
        <dbReference type="SAM" id="MobiDB-lite"/>
    </source>
</evidence>
<evidence type="ECO:0000313" key="3">
    <source>
        <dbReference type="Proteomes" id="UP001633002"/>
    </source>
</evidence>
<organism evidence="2 3">
    <name type="scientific">Riccia sorocarpa</name>
    <dbReference type="NCBI Taxonomy" id="122646"/>
    <lineage>
        <taxon>Eukaryota</taxon>
        <taxon>Viridiplantae</taxon>
        <taxon>Streptophyta</taxon>
        <taxon>Embryophyta</taxon>
        <taxon>Marchantiophyta</taxon>
        <taxon>Marchantiopsida</taxon>
        <taxon>Marchantiidae</taxon>
        <taxon>Marchantiales</taxon>
        <taxon>Ricciaceae</taxon>
        <taxon>Riccia</taxon>
    </lineage>
</organism>
<feature type="compositionally biased region" description="Basic and acidic residues" evidence="1">
    <location>
        <begin position="1"/>
        <end position="10"/>
    </location>
</feature>
<comment type="caution">
    <text evidence="2">The sequence shown here is derived from an EMBL/GenBank/DDBJ whole genome shotgun (WGS) entry which is preliminary data.</text>
</comment>
<dbReference type="Proteomes" id="UP001633002">
    <property type="component" value="Unassembled WGS sequence"/>
</dbReference>
<sequence length="400" mass="45064">MDNAEARGRISDSQNVNIGRPNENPHVGEAHENPQAGEAGASSDAGGLVSALGGQENFKMLLTLITESIKQAALSTGNTLLEKFAEFRNQPPLSHGGTPFGMQTVDGSNSGTPVSGQSTPPVVTPPPGKGMKLEWNSELLSLPNEQNNHVNAKVRLVAERHFKKLDHWKDQPTEKKQECIMELRQYYRNTEQIPDSFFRDKFSAWGRNRRQYLNKNICSVTGGNKSVDELRKICSEELQTELEKLSQSEGVEKIREAQRKKQEKNNVHIHHFGTGGRRLFKEDFIAGLQSQLAELKDQLQKEKSKKSGTKRLKVSDPGSPHDICEPFVDDEAQEEEEEAEEEANEEDEEAAEEETEEENEPEPEQFKNLRKKRPASAVVKPPRPTSRQKKPVRRQSTRKR</sequence>
<feature type="region of interest" description="Disordered" evidence="1">
    <location>
        <begin position="1"/>
        <end position="48"/>
    </location>
</feature>
<name>A0ABD3HRV7_9MARC</name>
<protein>
    <submittedName>
        <fullName evidence="2">Uncharacterized protein</fullName>
    </submittedName>
</protein>
<feature type="compositionally biased region" description="Low complexity" evidence="1">
    <location>
        <begin position="36"/>
        <end position="47"/>
    </location>
</feature>
<accession>A0ABD3HRV7</accession>
<proteinExistence type="predicted"/>
<feature type="compositionally biased region" description="Acidic residues" evidence="1">
    <location>
        <begin position="327"/>
        <end position="363"/>
    </location>
</feature>
<gene>
    <name evidence="2" type="ORF">R1sor_007799</name>
</gene>
<dbReference type="AlphaFoldDB" id="A0ABD3HRV7"/>
<dbReference type="EMBL" id="JBJQOH010000003">
    <property type="protein sequence ID" value="KAL3694148.1"/>
    <property type="molecule type" value="Genomic_DNA"/>
</dbReference>
<feature type="compositionally biased region" description="Basic residues" evidence="1">
    <location>
        <begin position="386"/>
        <end position="400"/>
    </location>
</feature>
<keyword evidence="3" id="KW-1185">Reference proteome</keyword>
<evidence type="ECO:0000313" key="2">
    <source>
        <dbReference type="EMBL" id="KAL3694148.1"/>
    </source>
</evidence>